<evidence type="ECO:0000313" key="5">
    <source>
        <dbReference type="RefSeq" id="XP_019056020.1"/>
    </source>
</evidence>
<dbReference type="PROSITE" id="PS00708">
    <property type="entry name" value="PRO_ENDOPEP_SER"/>
    <property type="match status" value="1"/>
</dbReference>
<dbReference type="GO" id="GO:0004252">
    <property type="term" value="F:serine-type endopeptidase activity"/>
    <property type="evidence" value="ECO:0007669"/>
    <property type="project" value="InterPro"/>
</dbReference>
<dbReference type="RefSeq" id="XP_019056020.1">
    <property type="nucleotide sequence ID" value="XM_019200475.1"/>
</dbReference>
<dbReference type="Gene3D" id="3.40.50.1820">
    <property type="entry name" value="alpha/beta hydrolase"/>
    <property type="match status" value="2"/>
</dbReference>
<dbReference type="RefSeq" id="XP_019056019.1">
    <property type="nucleotide sequence ID" value="XM_019200474.1"/>
</dbReference>
<keyword evidence="1" id="KW-0378">Hydrolase</keyword>
<evidence type="ECO:0000256" key="2">
    <source>
        <dbReference type="SAM" id="Phobius"/>
    </source>
</evidence>
<protein>
    <submittedName>
        <fullName evidence="4 5">Uncharacterized protein LOC104613301 isoform X2</fullName>
    </submittedName>
</protein>
<dbReference type="PANTHER" id="PTHR11005">
    <property type="entry name" value="LYSOSOMAL ACID LIPASE-RELATED"/>
    <property type="match status" value="1"/>
</dbReference>
<accession>A0A1U8QB51</accession>
<dbReference type="OrthoDB" id="9974421at2759"/>
<reference evidence="4 5" key="1">
    <citation type="submission" date="2025-04" db="UniProtKB">
        <authorList>
            <consortium name="RefSeq"/>
        </authorList>
    </citation>
    <scope>IDENTIFICATION</scope>
</reference>
<evidence type="ECO:0000313" key="3">
    <source>
        <dbReference type="Proteomes" id="UP000189703"/>
    </source>
</evidence>
<dbReference type="GO" id="GO:0006508">
    <property type="term" value="P:proteolysis"/>
    <property type="evidence" value="ECO:0007669"/>
    <property type="project" value="InterPro"/>
</dbReference>
<keyword evidence="3" id="KW-1185">Reference proteome</keyword>
<keyword evidence="2" id="KW-0472">Membrane</keyword>
<evidence type="ECO:0000313" key="4">
    <source>
        <dbReference type="RefSeq" id="XP_019056019.1"/>
    </source>
</evidence>
<sequence>MYPVQSDLRSALQIAATFCYLNQIPLSAWPESRIALCRRTKVRAESLRLKLRSRVRAFSSSPSSIESEALVDKTIQPAICTADELHYVSAPNSDWRLALWRYIPSPKAPSRNHPLLLLSGVGTNAIGYDLSPGSSFARYMSSQGFDTWILEVRGAGLSMRGVESKKTDLSSENNVISNPIVSTTKGTINSVLPAEQEPAINLGSLVDFENSAVKENNKESVTVWDESQVVAKLTETFMSLSERVSGFLNEGQSRIMSAKLFDQISKLLEDAQLSERFDEIREKLSGLLEARQNSAIASQIRDLSQRLVNIIEEGQRSVSPQFFDLQERFSTTIEDFQKQLDLIIKYDWDFDNYLEEDVPTAMEYIRAQSKPKDGKLLAIGHSMGGILLYAMLSQSGFSGSQYQSKSRALSPHVLLGSSSSGHLSIEQPPSKFYQRPSLSQTTNCNVQAFSNQHQALREETLDWLQLLLWHHHLITLLPSHHSSYSYPLQILLRHLMFLLYLWGHYWQLLIPFLVVLLMCCLGLMLRSQLRT</sequence>
<dbReference type="SUPFAM" id="SSF47162">
    <property type="entry name" value="Apolipoprotein"/>
    <property type="match status" value="1"/>
</dbReference>
<dbReference type="AlphaFoldDB" id="A0A1U8QB51"/>
<gene>
    <name evidence="4 5" type="primary">LOC104613301</name>
</gene>
<dbReference type="Proteomes" id="UP000189703">
    <property type="component" value="Unplaced"/>
</dbReference>
<proteinExistence type="predicted"/>
<keyword evidence="2" id="KW-1133">Transmembrane helix</keyword>
<dbReference type="FunFam" id="3.40.50.1820:FF:000119">
    <property type="entry name" value="Alpha/beta hydrolase family protein"/>
    <property type="match status" value="1"/>
</dbReference>
<keyword evidence="2" id="KW-0812">Transmembrane</keyword>
<name>A0A1U8QB51_NELNU</name>
<dbReference type="InterPro" id="IPR029058">
    <property type="entry name" value="AB_hydrolase_fold"/>
</dbReference>
<dbReference type="SUPFAM" id="SSF53474">
    <property type="entry name" value="alpha/beta-Hydrolases"/>
    <property type="match status" value="2"/>
</dbReference>
<organism evidence="3 4">
    <name type="scientific">Nelumbo nucifera</name>
    <name type="common">Sacred lotus</name>
    <dbReference type="NCBI Taxonomy" id="4432"/>
    <lineage>
        <taxon>Eukaryota</taxon>
        <taxon>Viridiplantae</taxon>
        <taxon>Streptophyta</taxon>
        <taxon>Embryophyta</taxon>
        <taxon>Tracheophyta</taxon>
        <taxon>Spermatophyta</taxon>
        <taxon>Magnoliopsida</taxon>
        <taxon>Proteales</taxon>
        <taxon>Nelumbonaceae</taxon>
        <taxon>Nelumbo</taxon>
    </lineage>
</organism>
<evidence type="ECO:0000256" key="1">
    <source>
        <dbReference type="ARBA" id="ARBA00022801"/>
    </source>
</evidence>
<dbReference type="Gene3D" id="1.20.120.20">
    <property type="entry name" value="Apolipoprotein"/>
    <property type="match status" value="1"/>
</dbReference>
<dbReference type="InterPro" id="IPR002471">
    <property type="entry name" value="Pept_S9_AS"/>
</dbReference>
<feature type="transmembrane region" description="Helical" evidence="2">
    <location>
        <begin position="508"/>
        <end position="525"/>
    </location>
</feature>
<dbReference type="GeneID" id="104613301"/>